<keyword evidence="1 4" id="KW-0853">WD repeat</keyword>
<feature type="compositionally biased region" description="Basic and acidic residues" evidence="5">
    <location>
        <begin position="169"/>
        <end position="178"/>
    </location>
</feature>
<dbReference type="InterPro" id="IPR001680">
    <property type="entry name" value="WD40_rpt"/>
</dbReference>
<name>A0A9P6W6R0_RHOMI</name>
<dbReference type="InterPro" id="IPR015943">
    <property type="entry name" value="WD40/YVTN_repeat-like_dom_sf"/>
</dbReference>
<keyword evidence="2" id="KW-0677">Repeat</keyword>
<dbReference type="PROSITE" id="PS50082">
    <property type="entry name" value="WD_REPEATS_2"/>
    <property type="match status" value="3"/>
</dbReference>
<dbReference type="PROSITE" id="PS50294">
    <property type="entry name" value="WD_REPEATS_REGION"/>
    <property type="match status" value="3"/>
</dbReference>
<dbReference type="OrthoDB" id="2161379at2759"/>
<accession>A0A9P6W6R0</accession>
<keyword evidence="8" id="KW-1185">Reference proteome</keyword>
<dbReference type="Proteomes" id="UP000777482">
    <property type="component" value="Unassembled WGS sequence"/>
</dbReference>
<organism evidence="7 8">
    <name type="scientific">Rhodotorula mucilaginosa</name>
    <name type="common">Yeast</name>
    <name type="synonym">Rhodotorula rubra</name>
    <dbReference type="NCBI Taxonomy" id="5537"/>
    <lineage>
        <taxon>Eukaryota</taxon>
        <taxon>Fungi</taxon>
        <taxon>Dikarya</taxon>
        <taxon>Basidiomycota</taxon>
        <taxon>Pucciniomycotina</taxon>
        <taxon>Microbotryomycetes</taxon>
        <taxon>Sporidiobolales</taxon>
        <taxon>Sporidiobolaceae</taxon>
        <taxon>Rhodotorula</taxon>
    </lineage>
</organism>
<dbReference type="AlphaFoldDB" id="A0A9P6W6R0"/>
<feature type="compositionally biased region" description="Polar residues" evidence="5">
    <location>
        <begin position="1"/>
        <end position="22"/>
    </location>
</feature>
<dbReference type="PANTHER" id="PTHR45903">
    <property type="entry name" value="GLUTAMATE-RICH WD REPEAT-CONTAINING PROTEIN 1"/>
    <property type="match status" value="1"/>
</dbReference>
<dbReference type="InterPro" id="IPR022052">
    <property type="entry name" value="Histone-bd_RBBP4-like_N"/>
</dbReference>
<dbReference type="SMART" id="SM00320">
    <property type="entry name" value="WD40"/>
    <property type="match status" value="5"/>
</dbReference>
<feature type="compositionally biased region" description="Acidic residues" evidence="5">
    <location>
        <begin position="60"/>
        <end position="69"/>
    </location>
</feature>
<feature type="compositionally biased region" description="Acidic residues" evidence="5">
    <location>
        <begin position="31"/>
        <end position="54"/>
    </location>
</feature>
<evidence type="ECO:0000313" key="7">
    <source>
        <dbReference type="EMBL" id="KAG0665647.1"/>
    </source>
</evidence>
<feature type="repeat" description="WD" evidence="4">
    <location>
        <begin position="369"/>
        <end position="411"/>
    </location>
</feature>
<evidence type="ECO:0000256" key="2">
    <source>
        <dbReference type="ARBA" id="ARBA00022737"/>
    </source>
</evidence>
<proteinExistence type="predicted"/>
<dbReference type="Gene3D" id="2.130.10.10">
    <property type="entry name" value="YVTN repeat-like/Quinoprotein amine dehydrogenase"/>
    <property type="match status" value="1"/>
</dbReference>
<dbReference type="Pfam" id="PF12265">
    <property type="entry name" value="CAF1C_H4-bd"/>
    <property type="match status" value="1"/>
</dbReference>
<dbReference type="GO" id="GO:0005730">
    <property type="term" value="C:nucleolus"/>
    <property type="evidence" value="ECO:0007669"/>
    <property type="project" value="TreeGrafter"/>
</dbReference>
<dbReference type="EMBL" id="PUHQ01000008">
    <property type="protein sequence ID" value="KAG0665647.1"/>
    <property type="molecule type" value="Genomic_DNA"/>
</dbReference>
<feature type="compositionally biased region" description="Acidic residues" evidence="5">
    <location>
        <begin position="179"/>
        <end position="194"/>
    </location>
</feature>
<gene>
    <name evidence="7" type="primary">RRB1</name>
    <name evidence="7" type="ORF">C6P46_006431</name>
</gene>
<dbReference type="SUPFAM" id="SSF50978">
    <property type="entry name" value="WD40 repeat-like"/>
    <property type="match status" value="1"/>
</dbReference>
<dbReference type="InterPro" id="IPR051972">
    <property type="entry name" value="Glutamate-rich_WD_repeat"/>
</dbReference>
<dbReference type="Pfam" id="PF00400">
    <property type="entry name" value="WD40"/>
    <property type="match status" value="3"/>
</dbReference>
<evidence type="ECO:0000259" key="6">
    <source>
        <dbReference type="Pfam" id="PF12265"/>
    </source>
</evidence>
<dbReference type="InterPro" id="IPR020472">
    <property type="entry name" value="WD40_PAC1"/>
</dbReference>
<evidence type="ECO:0000256" key="4">
    <source>
        <dbReference type="PROSITE-ProRule" id="PRU00221"/>
    </source>
</evidence>
<feature type="repeat" description="WD" evidence="4">
    <location>
        <begin position="420"/>
        <end position="462"/>
    </location>
</feature>
<feature type="repeat" description="WD" evidence="4">
    <location>
        <begin position="323"/>
        <end position="365"/>
    </location>
</feature>
<feature type="region of interest" description="Disordered" evidence="5">
    <location>
        <begin position="168"/>
        <end position="194"/>
    </location>
</feature>
<sequence length="520" mass="56485">MGKRATSPSADASPVTKSTTAPAQAERAAVDDEGMGEFEDQWEDELAGDEEFGEVIDAAEHDDDDDDENQERAEGEMDLDQQEEEQRPPSPKPYLPGGKLEEGEVLAPDLSTYPLLHSFVPTWPSLSFDILRDNDGEERRGYPVSCALVAGTQAQDPTANEVTVMRWEGLGKTRRDDNGSDDEDSDDEDTEDDPVLTYRAIPHKGGVNRIRARPLGGSLASGPPVPPDPYHVATFAETGKVHIFDVAPHLNSLLSPATASSTLSKLPLFTIDSHGRAEGFALDWAKPIGGASSSYRLLSGDIHSKIYLTTLTQSSVTPSPKPFLSHTDSVEDIQWSPSEATVFASCSADRSIRVWDVRVKDRKSVIGVAGAHESDVNVISWNLTTNYLLASGGDEGGIKVWDLRNFKGTKAPAPTPVAAFSWHTAPITSIEWHPTEDSCFAASGADDQVTLWDLSVEEDEDERPTGADADRLKDVPAQLLFCHQGQTDIKEVHWHPQLPGTVLSTASDGFNIFKALPFSQ</sequence>
<protein>
    <recommendedName>
        <fullName evidence="3">Glutamate-rich WD repeat-containing protein 1</fullName>
    </recommendedName>
</protein>
<dbReference type="PANTHER" id="PTHR45903:SF1">
    <property type="entry name" value="GLUTAMATE-RICH WD REPEAT-CONTAINING PROTEIN 1"/>
    <property type="match status" value="1"/>
</dbReference>
<feature type="region of interest" description="Disordered" evidence="5">
    <location>
        <begin position="1"/>
        <end position="100"/>
    </location>
</feature>
<dbReference type="PRINTS" id="PR00320">
    <property type="entry name" value="GPROTEINBRPT"/>
</dbReference>
<reference evidence="7 8" key="1">
    <citation type="submission" date="2020-11" db="EMBL/GenBank/DDBJ databases">
        <title>Kefir isolates.</title>
        <authorList>
            <person name="Marcisauskas S."/>
            <person name="Kim Y."/>
            <person name="Blasche S."/>
        </authorList>
    </citation>
    <scope>NUCLEOTIDE SEQUENCE [LARGE SCALE GENOMIC DNA]</scope>
    <source>
        <strain evidence="7 8">KR</strain>
    </source>
</reference>
<evidence type="ECO:0000256" key="3">
    <source>
        <dbReference type="ARBA" id="ARBA00040876"/>
    </source>
</evidence>
<evidence type="ECO:0000256" key="5">
    <source>
        <dbReference type="SAM" id="MobiDB-lite"/>
    </source>
</evidence>
<dbReference type="InterPro" id="IPR036322">
    <property type="entry name" value="WD40_repeat_dom_sf"/>
</dbReference>
<feature type="domain" description="Histone-binding protein RBBP4-like N-terminal" evidence="6">
    <location>
        <begin position="104"/>
        <end position="168"/>
    </location>
</feature>
<dbReference type="GO" id="GO:0042254">
    <property type="term" value="P:ribosome biogenesis"/>
    <property type="evidence" value="ECO:0007669"/>
    <property type="project" value="TreeGrafter"/>
</dbReference>
<comment type="caution">
    <text evidence="7">The sequence shown here is derived from an EMBL/GenBank/DDBJ whole genome shotgun (WGS) entry which is preliminary data.</text>
</comment>
<evidence type="ECO:0000256" key="1">
    <source>
        <dbReference type="ARBA" id="ARBA00022574"/>
    </source>
</evidence>
<evidence type="ECO:0000313" key="8">
    <source>
        <dbReference type="Proteomes" id="UP000777482"/>
    </source>
</evidence>